<proteinExistence type="predicted"/>
<gene>
    <name evidence="1" type="ORF">Sylvanvirus7_8</name>
</gene>
<dbReference type="EMBL" id="MK072513">
    <property type="protein sequence ID" value="AYV86710.1"/>
    <property type="molecule type" value="Genomic_DNA"/>
</dbReference>
<accession>A0A3G5AHR4</accession>
<sequence>MSILQAKEASIKSPFESIDLSTLSINSSESQFFSFEDAFQCKYTAYCRPLSTNRKIEERTNKLIRNESVDYNRSLCLDEKRQLLAFMLSNFGHYWEFGRLYRFLVVEDIHTNLRNACESNNIELPEFAKIILKEQINVV</sequence>
<evidence type="ECO:0000313" key="1">
    <source>
        <dbReference type="EMBL" id="AYV86710.1"/>
    </source>
</evidence>
<protein>
    <submittedName>
        <fullName evidence="1">Uncharacterized protein</fullName>
    </submittedName>
</protein>
<reference evidence="1" key="1">
    <citation type="submission" date="2018-10" db="EMBL/GenBank/DDBJ databases">
        <title>Hidden diversity of soil giant viruses.</title>
        <authorList>
            <person name="Schulz F."/>
            <person name="Alteio L."/>
            <person name="Goudeau D."/>
            <person name="Ryan E.M."/>
            <person name="Malmstrom R.R."/>
            <person name="Blanchard J."/>
            <person name="Woyke T."/>
        </authorList>
    </citation>
    <scope>NUCLEOTIDE SEQUENCE</scope>
    <source>
        <strain evidence="1">SYV1</strain>
    </source>
</reference>
<name>A0A3G5AHR4_9VIRU</name>
<organism evidence="1">
    <name type="scientific">Sylvanvirus sp</name>
    <dbReference type="NCBI Taxonomy" id="2487774"/>
    <lineage>
        <taxon>Viruses</taxon>
    </lineage>
</organism>